<dbReference type="STRING" id="1429043.X474_21940"/>
<dbReference type="OrthoDB" id="3522453at2"/>
<protein>
    <recommendedName>
        <fullName evidence="3">Phage head morphogenesis domain-containing protein</fullName>
    </recommendedName>
</protein>
<dbReference type="AlphaFoldDB" id="A0A0D2J0Z2"/>
<accession>A0A0D2J0Z2</accession>
<gene>
    <name evidence="1" type="ORF">X474_21940</name>
</gene>
<organism evidence="1 2">
    <name type="scientific">Dethiosulfatarculus sandiegensis</name>
    <dbReference type="NCBI Taxonomy" id="1429043"/>
    <lineage>
        <taxon>Bacteria</taxon>
        <taxon>Pseudomonadati</taxon>
        <taxon>Thermodesulfobacteriota</taxon>
        <taxon>Desulfarculia</taxon>
        <taxon>Desulfarculales</taxon>
        <taxon>Desulfarculaceae</taxon>
        <taxon>Dethiosulfatarculus</taxon>
    </lineage>
</organism>
<dbReference type="EMBL" id="AZAC01000038">
    <property type="protein sequence ID" value="KIX11909.1"/>
    <property type="molecule type" value="Genomic_DNA"/>
</dbReference>
<evidence type="ECO:0008006" key="3">
    <source>
        <dbReference type="Google" id="ProtNLM"/>
    </source>
</evidence>
<sequence length="131" mass="15402">MVWPFSKARKKNDSPEATHRTMAEFIVEAEQEIDRQIREDPDWYKNLPYQGGLSPEEARGFEIEKRAMWKRVIYDAGRSELAGLKWVTRQDKLTCQDCRAYHGRVFAPDELRKLALVPIHLGCRCELRPVR</sequence>
<reference evidence="1 2" key="1">
    <citation type="submission" date="2013-11" db="EMBL/GenBank/DDBJ databases">
        <title>Metagenomic analysis of a methanogenic consortium involved in long chain n-alkane degradation.</title>
        <authorList>
            <person name="Davidova I.A."/>
            <person name="Callaghan A.V."/>
            <person name="Wawrik B."/>
            <person name="Pruitt S."/>
            <person name="Marks C."/>
            <person name="Duncan K.E."/>
            <person name="Suflita J.M."/>
        </authorList>
    </citation>
    <scope>NUCLEOTIDE SEQUENCE [LARGE SCALE GENOMIC DNA]</scope>
    <source>
        <strain evidence="1 2">SPR</strain>
    </source>
</reference>
<dbReference type="Proteomes" id="UP000032233">
    <property type="component" value="Unassembled WGS sequence"/>
</dbReference>
<keyword evidence="2" id="KW-1185">Reference proteome</keyword>
<proteinExistence type="predicted"/>
<comment type="caution">
    <text evidence="1">The sequence shown here is derived from an EMBL/GenBank/DDBJ whole genome shotgun (WGS) entry which is preliminary data.</text>
</comment>
<evidence type="ECO:0000313" key="1">
    <source>
        <dbReference type="EMBL" id="KIX11909.1"/>
    </source>
</evidence>
<evidence type="ECO:0000313" key="2">
    <source>
        <dbReference type="Proteomes" id="UP000032233"/>
    </source>
</evidence>
<name>A0A0D2J0Z2_9BACT</name>
<dbReference type="InParanoid" id="A0A0D2J0Z2"/>
<dbReference type="RefSeq" id="WP_044351371.1">
    <property type="nucleotide sequence ID" value="NZ_AZAC01000038.1"/>
</dbReference>